<evidence type="ECO:0000313" key="16">
    <source>
        <dbReference type="EMBL" id="QSR24247.1"/>
    </source>
</evidence>
<evidence type="ECO:0000256" key="11">
    <source>
        <dbReference type="ARBA" id="ARBA00033342"/>
    </source>
</evidence>
<evidence type="ECO:0000313" key="18">
    <source>
        <dbReference type="Proteomes" id="UP000662818"/>
    </source>
</evidence>
<evidence type="ECO:0000256" key="4">
    <source>
        <dbReference type="ARBA" id="ARBA00022692"/>
    </source>
</evidence>
<feature type="transmembrane region" description="Helical" evidence="13">
    <location>
        <begin position="36"/>
        <end position="58"/>
    </location>
</feature>
<feature type="transmembrane region" description="Helical" evidence="13">
    <location>
        <begin position="170"/>
        <end position="191"/>
    </location>
</feature>
<dbReference type="PANTHER" id="PTHR12428">
    <property type="entry name" value="OXA1"/>
    <property type="match status" value="1"/>
</dbReference>
<dbReference type="AlphaFoldDB" id="A0A7Z0CNF4"/>
<dbReference type="GO" id="GO:0005886">
    <property type="term" value="C:plasma membrane"/>
    <property type="evidence" value="ECO:0007669"/>
    <property type="project" value="TreeGrafter"/>
</dbReference>
<dbReference type="InterPro" id="IPR028055">
    <property type="entry name" value="YidC/Oxa/ALB_C"/>
</dbReference>
<evidence type="ECO:0000256" key="6">
    <source>
        <dbReference type="ARBA" id="ARBA00023136"/>
    </source>
</evidence>
<dbReference type="EMBL" id="CP022295">
    <property type="protein sequence ID" value="QSR24247.1"/>
    <property type="molecule type" value="Genomic_DNA"/>
</dbReference>
<evidence type="ECO:0000256" key="3">
    <source>
        <dbReference type="ARBA" id="ARBA00015325"/>
    </source>
</evidence>
<sequence>MSVLDPLSHALAGVVATAHSAVTALGADPDGAGTWLLSIAGVVVLVRLALLPLVVRGVRQAHAGARARPHLQRLSEEYREKIANRDPDTMRTFLEERRRLGEEHGVSRLGCLPTLVQIPVWMALYHLLARVAGGTAVGALTPALVASFGAATVLGVPLAAHGYAGGGTHLAVVAGLAGTAALVSLVTQRHLVAPNTVTDGMPEAMVSAQRLAPLLSAGGMLMAGGVAPVALLAYWVMSGLWTCGQAAVIWRWFPTPGSPAAQRR</sequence>
<reference evidence="16 18" key="1">
    <citation type="submission" date="2017-06" db="EMBL/GenBank/DDBJ databases">
        <title>Complete Genome Sequence of the Soil Carbazole-Degrading Bacterium Nocardioides aromaticivorans IC177.</title>
        <authorList>
            <person name="Vejarano F."/>
            <person name="Suzuki-Minakuchi C."/>
            <person name="Ohtsubo Y."/>
            <person name="Tsuda M."/>
            <person name="Okada K."/>
            <person name="Nojiri H."/>
        </authorList>
    </citation>
    <scope>NUCLEOTIDE SEQUENCE [LARGE SCALE GENOMIC DNA]</scope>
    <source>
        <strain evidence="16 18">IC177</strain>
    </source>
</reference>
<evidence type="ECO:0000313" key="17">
    <source>
        <dbReference type="Proteomes" id="UP000562045"/>
    </source>
</evidence>
<gene>
    <name evidence="15" type="ORF">BJ993_002213</name>
    <name evidence="16" type="ORF">CFH99_01240</name>
</gene>
<dbReference type="InterPro" id="IPR001708">
    <property type="entry name" value="YidC/ALB3/OXA1/COX18"/>
</dbReference>
<comment type="function">
    <text evidence="7">Required for the insertion and/or proper folding and/or complex formation of integral membrane proteins into the membrane. Involved in integration of membrane proteins that insert both dependently and independently of the Sec translocase complex, as well as at least some lipoproteins. Aids folding of multispanning membrane proteins.</text>
</comment>
<dbReference type="PANTHER" id="PTHR12428:SF65">
    <property type="entry name" value="CYTOCHROME C OXIDASE ASSEMBLY PROTEIN COX18, MITOCHONDRIAL"/>
    <property type="match status" value="1"/>
</dbReference>
<evidence type="ECO:0000256" key="10">
    <source>
        <dbReference type="ARBA" id="ARBA00033245"/>
    </source>
</evidence>
<dbReference type="Proteomes" id="UP000562045">
    <property type="component" value="Unassembled WGS sequence"/>
</dbReference>
<dbReference type="Proteomes" id="UP000662818">
    <property type="component" value="Chromosome"/>
</dbReference>
<organism evidence="15 17">
    <name type="scientific">Nocardioides aromaticivorans</name>
    <dbReference type="NCBI Taxonomy" id="200618"/>
    <lineage>
        <taxon>Bacteria</taxon>
        <taxon>Bacillati</taxon>
        <taxon>Actinomycetota</taxon>
        <taxon>Actinomycetes</taxon>
        <taxon>Propionibacteriales</taxon>
        <taxon>Nocardioidaceae</taxon>
        <taxon>Nocardioides</taxon>
    </lineage>
</organism>
<evidence type="ECO:0000256" key="2">
    <source>
        <dbReference type="ARBA" id="ARBA00010527"/>
    </source>
</evidence>
<dbReference type="Pfam" id="PF02096">
    <property type="entry name" value="60KD_IMP"/>
    <property type="match status" value="1"/>
</dbReference>
<keyword evidence="5 13" id="KW-1133">Transmembrane helix</keyword>
<feature type="domain" description="Membrane insertase YidC/Oxa/ALB C-terminal" evidence="14">
    <location>
        <begin position="35"/>
        <end position="249"/>
    </location>
</feature>
<keyword evidence="6 13" id="KW-0472">Membrane</keyword>
<dbReference type="NCBIfam" id="TIGR03592">
    <property type="entry name" value="yidC_oxa1_cterm"/>
    <property type="match status" value="1"/>
</dbReference>
<evidence type="ECO:0000259" key="14">
    <source>
        <dbReference type="Pfam" id="PF02096"/>
    </source>
</evidence>
<protein>
    <recommendedName>
        <fullName evidence="3">Membrane protein insertase YidC</fullName>
    </recommendedName>
    <alternativeName>
        <fullName evidence="11">Foldase YidC</fullName>
    </alternativeName>
    <alternativeName>
        <fullName evidence="10">Membrane integrase YidC</fullName>
    </alternativeName>
    <alternativeName>
        <fullName evidence="9">Membrane protein YidC</fullName>
    </alternativeName>
</protein>
<accession>A0A7Z0CNF4</accession>
<evidence type="ECO:0000256" key="12">
    <source>
        <dbReference type="RuleBase" id="RU003945"/>
    </source>
</evidence>
<comment type="subcellular location">
    <subcellularLocation>
        <location evidence="1 12">Membrane</location>
        <topology evidence="1 12">Multi-pass membrane protein</topology>
    </subcellularLocation>
</comment>
<dbReference type="GO" id="GO:0051205">
    <property type="term" value="P:protein insertion into membrane"/>
    <property type="evidence" value="ECO:0007669"/>
    <property type="project" value="TreeGrafter"/>
</dbReference>
<keyword evidence="18" id="KW-1185">Reference proteome</keyword>
<feature type="transmembrane region" description="Helical" evidence="13">
    <location>
        <begin position="211"/>
        <end position="236"/>
    </location>
</feature>
<feature type="transmembrane region" description="Helical" evidence="13">
    <location>
        <begin position="134"/>
        <end position="158"/>
    </location>
</feature>
<evidence type="ECO:0000256" key="1">
    <source>
        <dbReference type="ARBA" id="ARBA00004141"/>
    </source>
</evidence>
<name>A0A7Z0CNF4_9ACTN</name>
<dbReference type="EMBL" id="JACBZM010000001">
    <property type="protein sequence ID" value="NYI45133.1"/>
    <property type="molecule type" value="Genomic_DNA"/>
</dbReference>
<keyword evidence="4 12" id="KW-0812">Transmembrane</keyword>
<dbReference type="RefSeq" id="WP_179648837.1">
    <property type="nucleotide sequence ID" value="NZ_CP022295.1"/>
</dbReference>
<evidence type="ECO:0000313" key="15">
    <source>
        <dbReference type="EMBL" id="NYI45133.1"/>
    </source>
</evidence>
<dbReference type="GO" id="GO:0032977">
    <property type="term" value="F:membrane insertase activity"/>
    <property type="evidence" value="ECO:0007669"/>
    <property type="project" value="InterPro"/>
</dbReference>
<evidence type="ECO:0000256" key="7">
    <source>
        <dbReference type="ARBA" id="ARBA00025034"/>
    </source>
</evidence>
<reference evidence="15 17" key="2">
    <citation type="submission" date="2020-07" db="EMBL/GenBank/DDBJ databases">
        <title>Sequencing the genomes of 1000 actinobacteria strains.</title>
        <authorList>
            <person name="Klenk H.-P."/>
        </authorList>
    </citation>
    <scope>NUCLEOTIDE SEQUENCE [LARGE SCALE GENOMIC DNA]</scope>
    <source>
        <strain evidence="15 17">DSM 15131</strain>
    </source>
</reference>
<evidence type="ECO:0000256" key="9">
    <source>
        <dbReference type="ARBA" id="ARBA00031538"/>
    </source>
</evidence>
<evidence type="ECO:0000256" key="5">
    <source>
        <dbReference type="ARBA" id="ARBA00022989"/>
    </source>
</evidence>
<proteinExistence type="inferred from homology"/>
<evidence type="ECO:0000256" key="13">
    <source>
        <dbReference type="SAM" id="Phobius"/>
    </source>
</evidence>
<evidence type="ECO:0000256" key="8">
    <source>
        <dbReference type="ARBA" id="ARBA00026028"/>
    </source>
</evidence>
<comment type="similarity">
    <text evidence="2">Belongs to the OXA1/ALB3/YidC family. Type 1 subfamily.</text>
</comment>
<comment type="subunit">
    <text evidence="8">Interacts with the Sec translocase complex via SecD. Specifically interacts with transmembrane segments of nascent integral membrane proteins during membrane integration.</text>
</comment>